<dbReference type="RefSeq" id="WP_200673064.1">
    <property type="nucleotide sequence ID" value="NZ_JAACYA010000001.1"/>
</dbReference>
<feature type="coiled-coil region" evidence="1">
    <location>
        <begin position="318"/>
        <end position="345"/>
    </location>
</feature>
<organism evidence="2 3">
    <name type="scientific">Persephonella atlantica</name>
    <dbReference type="NCBI Taxonomy" id="2699429"/>
    <lineage>
        <taxon>Bacteria</taxon>
        <taxon>Pseudomonadati</taxon>
        <taxon>Aquificota</taxon>
        <taxon>Aquificia</taxon>
        <taxon>Aquificales</taxon>
        <taxon>Hydrogenothermaceae</taxon>
        <taxon>Persephonella</taxon>
    </lineage>
</organism>
<evidence type="ECO:0000313" key="2">
    <source>
        <dbReference type="EMBL" id="MBK3331652.1"/>
    </source>
</evidence>
<evidence type="ECO:0000313" key="3">
    <source>
        <dbReference type="Proteomes" id="UP000772812"/>
    </source>
</evidence>
<keyword evidence="3" id="KW-1185">Reference proteome</keyword>
<comment type="caution">
    <text evidence="2">The sequence shown here is derived from an EMBL/GenBank/DDBJ whole genome shotgun (WGS) entry which is preliminary data.</text>
</comment>
<protein>
    <submittedName>
        <fullName evidence="2">Uncharacterized protein</fullName>
    </submittedName>
</protein>
<name>A0ABS1GFF2_9AQUI</name>
<reference evidence="2 3" key="1">
    <citation type="journal article" date="2021" name="Syst. Appl. Microbiol.">
        <title>Persephonella atlantica sp. nov.: How to adapt to physico-chemical gradients in high temperature hydrothermal habitats.</title>
        <authorList>
            <person name="Francois D.X."/>
            <person name="Godfroy A."/>
            <person name="Mathien C."/>
            <person name="Aube J."/>
            <person name="Cathalot C."/>
            <person name="Lesongeur F."/>
            <person name="L'Haridon S."/>
            <person name="Philippon X."/>
            <person name="Roussel E.G."/>
        </authorList>
    </citation>
    <scope>NUCLEOTIDE SEQUENCE [LARGE SCALE GENOMIC DNA]</scope>
    <source>
        <strain evidence="2 3">MO1340</strain>
    </source>
</reference>
<dbReference type="Proteomes" id="UP000772812">
    <property type="component" value="Unassembled WGS sequence"/>
</dbReference>
<accession>A0ABS1GFF2</accession>
<keyword evidence="1" id="KW-0175">Coiled coil</keyword>
<sequence length="435" mass="52277">MSDIRFFLEGFRQDLKREKENLEQFYRDYLQLNSEIGAKKDRYESLLLNFSTEELKFTLGFLTNVYRNIDRKKHTVVDSIFDAVEHSGEFKLTVFYGNRILEKYSSKEIEDFLIRIYTIRRVLNALIIIDDRLEYLKFLLIFMNEIEQFYDRFPLFTKENLRNSTDFYQFMYIYSLKISGNEEEALGFLIKGYNIKRLMIQEKIINYPEENNLFQIINIVGSYLQLEDSFISLIIEIDEYIKEFVKQIKDLKNYSLKKPSVLQPYLSNPFKKYINQFLTNIYILGFEEEYYQVAQILPEIITKEHQLVIRINEILLKENHKEEKIKKIKEDIEKAFNNFSHQKKEKVLYVYYNAYISIFREKIEEIEKIFPEIEKHIKKLKNPVSLYVPLFRALNILGEKEKALKIAEETKINAQTSGKKFLARAVDDYIKAELY</sequence>
<feature type="coiled-coil region" evidence="1">
    <location>
        <begin position="8"/>
        <end position="35"/>
    </location>
</feature>
<gene>
    <name evidence="2" type="ORF">GWK41_01065</name>
</gene>
<evidence type="ECO:0000256" key="1">
    <source>
        <dbReference type="SAM" id="Coils"/>
    </source>
</evidence>
<dbReference type="EMBL" id="JAACYA010000001">
    <property type="protein sequence ID" value="MBK3331652.1"/>
    <property type="molecule type" value="Genomic_DNA"/>
</dbReference>
<proteinExistence type="predicted"/>